<dbReference type="SUPFAM" id="SSF52172">
    <property type="entry name" value="CheY-like"/>
    <property type="match status" value="1"/>
</dbReference>
<comment type="caution">
    <text evidence="6">The sequence shown here is derived from an EMBL/GenBank/DDBJ whole genome shotgun (WGS) entry which is preliminary data.</text>
</comment>
<dbReference type="EMBL" id="PYGD01000001">
    <property type="protein sequence ID" value="PSK95004.1"/>
    <property type="molecule type" value="Genomic_DNA"/>
</dbReference>
<dbReference type="PRINTS" id="PR00038">
    <property type="entry name" value="HTHLUXR"/>
</dbReference>
<dbReference type="InterPro" id="IPR039420">
    <property type="entry name" value="WalR-like"/>
</dbReference>
<dbReference type="PROSITE" id="PS50043">
    <property type="entry name" value="HTH_LUXR_2"/>
    <property type="match status" value="1"/>
</dbReference>
<dbReference type="InterPro" id="IPR058245">
    <property type="entry name" value="NreC/VraR/RcsB-like_REC"/>
</dbReference>
<dbReference type="SMART" id="SM00448">
    <property type="entry name" value="REC"/>
    <property type="match status" value="1"/>
</dbReference>
<dbReference type="SUPFAM" id="SSF46894">
    <property type="entry name" value="C-terminal effector domain of the bipartite response regulators"/>
    <property type="match status" value="1"/>
</dbReference>
<dbReference type="CDD" id="cd06170">
    <property type="entry name" value="LuxR_C_like"/>
    <property type="match status" value="1"/>
</dbReference>
<feature type="domain" description="Response regulatory" evidence="5">
    <location>
        <begin position="2"/>
        <end position="121"/>
    </location>
</feature>
<organism evidence="6 7">
    <name type="scientific">Taibaiella chishuiensis</name>
    <dbReference type="NCBI Taxonomy" id="1434707"/>
    <lineage>
        <taxon>Bacteria</taxon>
        <taxon>Pseudomonadati</taxon>
        <taxon>Bacteroidota</taxon>
        <taxon>Chitinophagia</taxon>
        <taxon>Chitinophagales</taxon>
        <taxon>Chitinophagaceae</taxon>
        <taxon>Taibaiella</taxon>
    </lineage>
</organism>
<keyword evidence="2" id="KW-0238">DNA-binding</keyword>
<dbReference type="InterPro" id="IPR001789">
    <property type="entry name" value="Sig_transdc_resp-reg_receiver"/>
</dbReference>
<evidence type="ECO:0000313" key="6">
    <source>
        <dbReference type="EMBL" id="PSK95004.1"/>
    </source>
</evidence>
<keyword evidence="7" id="KW-1185">Reference proteome</keyword>
<name>A0A2P8DCR0_9BACT</name>
<gene>
    <name evidence="6" type="ORF">B0I18_1011168</name>
</gene>
<dbReference type="PANTHER" id="PTHR43214">
    <property type="entry name" value="TWO-COMPONENT RESPONSE REGULATOR"/>
    <property type="match status" value="1"/>
</dbReference>
<dbReference type="InterPro" id="IPR000792">
    <property type="entry name" value="Tscrpt_reg_LuxR_C"/>
</dbReference>
<dbReference type="PROSITE" id="PS50110">
    <property type="entry name" value="RESPONSE_REGULATORY"/>
    <property type="match status" value="1"/>
</dbReference>
<proteinExistence type="predicted"/>
<dbReference type="GO" id="GO:0006355">
    <property type="term" value="P:regulation of DNA-templated transcription"/>
    <property type="evidence" value="ECO:0007669"/>
    <property type="project" value="InterPro"/>
</dbReference>
<evidence type="ECO:0000256" key="1">
    <source>
        <dbReference type="ARBA" id="ARBA00022553"/>
    </source>
</evidence>
<evidence type="ECO:0000256" key="2">
    <source>
        <dbReference type="ARBA" id="ARBA00023125"/>
    </source>
</evidence>
<dbReference type="PANTHER" id="PTHR43214:SF43">
    <property type="entry name" value="TWO-COMPONENT RESPONSE REGULATOR"/>
    <property type="match status" value="1"/>
</dbReference>
<dbReference type="RefSeq" id="WP_106521682.1">
    <property type="nucleotide sequence ID" value="NZ_PYGD01000001.1"/>
</dbReference>
<sequence length="217" mass="24658">MKISIIDDHQIITESLKKLLLRNPVVKEVYTYPDADTFLVQATPGNLPDVIITDLLMPGTNGIEFIEKLKASYGPKSVKMIILSSITDVQTIKHSLRSGADGFLSKNTSIDELMEAILTVIEDKNYIGENLRKNLLDAVFTEEQVVYHLSPREKEVLHKVCSGFTIKEIAYDMNLSVHTVQYYHRNVMNKLKVKRTSDLIVFAMQSGLYIPDIHYNK</sequence>
<dbReference type="AlphaFoldDB" id="A0A2P8DCR0"/>
<dbReference type="Pfam" id="PF00196">
    <property type="entry name" value="GerE"/>
    <property type="match status" value="1"/>
</dbReference>
<dbReference type="GO" id="GO:0003677">
    <property type="term" value="F:DNA binding"/>
    <property type="evidence" value="ECO:0007669"/>
    <property type="project" value="UniProtKB-KW"/>
</dbReference>
<dbReference type="GO" id="GO:0000160">
    <property type="term" value="P:phosphorelay signal transduction system"/>
    <property type="evidence" value="ECO:0007669"/>
    <property type="project" value="InterPro"/>
</dbReference>
<evidence type="ECO:0000256" key="3">
    <source>
        <dbReference type="PROSITE-ProRule" id="PRU00169"/>
    </source>
</evidence>
<dbReference type="Pfam" id="PF00072">
    <property type="entry name" value="Response_reg"/>
    <property type="match status" value="1"/>
</dbReference>
<dbReference type="InterPro" id="IPR011006">
    <property type="entry name" value="CheY-like_superfamily"/>
</dbReference>
<evidence type="ECO:0000259" key="4">
    <source>
        <dbReference type="PROSITE" id="PS50043"/>
    </source>
</evidence>
<dbReference type="OrthoDB" id="9797341at2"/>
<dbReference type="CDD" id="cd17535">
    <property type="entry name" value="REC_NarL-like"/>
    <property type="match status" value="1"/>
</dbReference>
<reference evidence="6 7" key="1">
    <citation type="submission" date="2018-03" db="EMBL/GenBank/DDBJ databases">
        <title>Genomic Encyclopedia of Type Strains, Phase III (KMG-III): the genomes of soil and plant-associated and newly described type strains.</title>
        <authorList>
            <person name="Whitman W."/>
        </authorList>
    </citation>
    <scope>NUCLEOTIDE SEQUENCE [LARGE SCALE GENOMIC DNA]</scope>
    <source>
        <strain evidence="6 7">CGMCC 1.12700</strain>
    </source>
</reference>
<feature type="modified residue" description="4-aspartylphosphate" evidence="3">
    <location>
        <position position="54"/>
    </location>
</feature>
<evidence type="ECO:0000313" key="7">
    <source>
        <dbReference type="Proteomes" id="UP000240572"/>
    </source>
</evidence>
<evidence type="ECO:0000259" key="5">
    <source>
        <dbReference type="PROSITE" id="PS50110"/>
    </source>
</evidence>
<dbReference type="Gene3D" id="3.40.50.2300">
    <property type="match status" value="1"/>
</dbReference>
<dbReference type="InterPro" id="IPR016032">
    <property type="entry name" value="Sig_transdc_resp-reg_C-effctor"/>
</dbReference>
<feature type="domain" description="HTH luxR-type" evidence="4">
    <location>
        <begin position="142"/>
        <end position="207"/>
    </location>
</feature>
<protein>
    <submittedName>
        <fullName evidence="6">LuxR family two component transcriptional regulator</fullName>
    </submittedName>
</protein>
<accession>A0A2P8DCR0</accession>
<dbReference type="SMART" id="SM00421">
    <property type="entry name" value="HTH_LUXR"/>
    <property type="match status" value="1"/>
</dbReference>
<keyword evidence="1 3" id="KW-0597">Phosphoprotein</keyword>
<dbReference type="Proteomes" id="UP000240572">
    <property type="component" value="Unassembled WGS sequence"/>
</dbReference>